<feature type="non-terminal residue" evidence="1">
    <location>
        <position position="1"/>
    </location>
</feature>
<evidence type="ECO:0000313" key="1">
    <source>
        <dbReference type="EMBL" id="CAF4353555.1"/>
    </source>
</evidence>
<gene>
    <name evidence="1" type="ORF">OTI717_LOCUS43627</name>
</gene>
<name>A0A820LBA0_9BILA</name>
<dbReference type="EMBL" id="CAJOAX010064528">
    <property type="protein sequence ID" value="CAF4353555.1"/>
    <property type="molecule type" value="Genomic_DNA"/>
</dbReference>
<accession>A0A820LBA0</accession>
<protein>
    <submittedName>
        <fullName evidence="1">Uncharacterized protein</fullName>
    </submittedName>
</protein>
<feature type="non-terminal residue" evidence="1">
    <location>
        <position position="146"/>
    </location>
</feature>
<comment type="caution">
    <text evidence="1">The sequence shown here is derived from an EMBL/GenBank/DDBJ whole genome shotgun (WGS) entry which is preliminary data.</text>
</comment>
<proteinExistence type="predicted"/>
<organism evidence="1 2">
    <name type="scientific">Rotaria sordida</name>
    <dbReference type="NCBI Taxonomy" id="392033"/>
    <lineage>
        <taxon>Eukaryota</taxon>
        <taxon>Metazoa</taxon>
        <taxon>Spiralia</taxon>
        <taxon>Gnathifera</taxon>
        <taxon>Rotifera</taxon>
        <taxon>Eurotatoria</taxon>
        <taxon>Bdelloidea</taxon>
        <taxon>Philodinida</taxon>
        <taxon>Philodinidae</taxon>
        <taxon>Rotaria</taxon>
    </lineage>
</organism>
<dbReference type="AlphaFoldDB" id="A0A820LBA0"/>
<evidence type="ECO:0000313" key="2">
    <source>
        <dbReference type="Proteomes" id="UP000663823"/>
    </source>
</evidence>
<dbReference type="Proteomes" id="UP000663823">
    <property type="component" value="Unassembled WGS sequence"/>
</dbReference>
<sequence length="146" mass="17384">PHLKTNEQRLSTIKSNQLEQSIRDIREFFSQRRLIYMNDSSSTDTYLFLSLSQLLWHAPNRTSLSNSLKPYYYSLPISLHKYYKNFFLDLLQIKIQIDGKDLLNTIEQIRKKYGTKPIDKDDLTLLQNIYTLLIEQYSNIFNTNII</sequence>
<reference evidence="1" key="1">
    <citation type="submission" date="2021-02" db="EMBL/GenBank/DDBJ databases">
        <authorList>
            <person name="Nowell W R."/>
        </authorList>
    </citation>
    <scope>NUCLEOTIDE SEQUENCE</scope>
</reference>